<feature type="region of interest" description="Disordered" evidence="1">
    <location>
        <begin position="1837"/>
        <end position="1896"/>
    </location>
</feature>
<evidence type="ECO:0000256" key="1">
    <source>
        <dbReference type="SAM" id="MobiDB-lite"/>
    </source>
</evidence>
<feature type="compositionally biased region" description="Pro residues" evidence="1">
    <location>
        <begin position="388"/>
        <end position="400"/>
    </location>
</feature>
<dbReference type="Proteomes" id="UP000747399">
    <property type="component" value="Unassembled WGS sequence"/>
</dbReference>
<dbReference type="Gene3D" id="3.30.70.1230">
    <property type="entry name" value="Nucleotide cyclase"/>
    <property type="match status" value="2"/>
</dbReference>
<gene>
    <name evidence="2" type="ORF">Vafri_9128</name>
</gene>
<name>A0A8J4F287_9CHLO</name>
<sequence>AVGYRRRSTPSGVPLAAATVIAAKAGAAGSDGINSSGYIFLVAPPNHIQGRVTQPLFNPALRRHRAITEYVQSPLSRQWAGSVAGCEEVRVRQPEAAYTRMGGGGSTNPVVNGGRRGVGLPSSASSPAPVQRWRLGSSMSGVQGPQQISWQVPTAAMAAAAVSSPPPPLHLQPHQDEDNTLVRWRSADLDLEQRLVVVAAAARRNKPTRSQPSEAATATAAAAARTALALTIGGHSSGTPSSGSVRIRVLQATVDGTIHAAPSVTAAALAAARRSSQRNSRRSSSTYSDPGGGYSGHNPHTFSDSPGLLGLPPLSLGTATATGVRETSTHGSGPFSAFAVQVPQGSSLMRDVDPAAVIALRAGGPSFPIGGGGGGSPMARRPSNPSELPSPRPPSPPPINPLGLLTAVGSANSAADGNGLVHPDAMSTHSTSAAAVPTATATSGPPSSSGMMPRRWPPVRSATPPPRMPTHNPSVYLRGSTSGYGIVHGGPGGGHNHFGVYGSSISGCPMSQQDSSRVWGGLEALMEAYTHAGRVRGAAAGRAAVPLTVGATPRTHGSINLSSGPAAGDSAVAGATGTLFDSRALPDVRSSDSRGGVMVMYDSAVLQGMIEVAQGSNGNGNGNRDFGSSTLPFLPSSREGRDSNTSRLMTVLGTALRSKRISKGGASLGALVSVGESVGNAANVSKRFSVLSGGRESASTARGEGIASGCSASPATFMEAMLQLATGAATAHQLAVGGSSITGLHRTVSPLSMLGGGGSNGGGGGGSRNTQPLPRLAALTGRDSEGSQAAGSYAGTAGSHSGLQQQCLQPQPQSHQPWSGGSLTGRRGGGGGAAAGASPDGGSPPGETLTYSQYSLTHLRAQAAGAVKSGAGAAVSMYGTSSSWTAQASQAPQPVIRFPSYLYEFSRAESFGTNTGNDSSDSAATPPCAPLMSTVPHMSPSAPPSGHARGPLGGIDGGRGSVGVGGGGGSSNTPLSGGGTKKLLYDMRSARIPSVHYVDGSSVTSVLQGVGGGGGGGGWPLSRSPSTQRYVAIGNGPRQSYDASQVSGEFPPRIAASGSLTRPSPGPLAPAVVYGIMRTGSGIDRVAASVATPSHSEILPAALRMRAELTDGPTDSFRTVGYDPSVHLPALGLKLSAVTWGHDRPSIRVSPPSATTVVSTSNSVTASLRPYMGHAQNLCTAAAAAAGMPLMVSIRAAGHRSSSKGEPPSGQGTSFTGALVASRVSSQRERSFAGGSLTEQEPVMVSGLQEALGSNVEPQGEVPPGCKLLSSDGNALPVGTHVSRAHGVSAIEIEPLSSVTSGAGAGAAGIGPAAAGSAVTSMGAAHTLTAPIHALSAVHEAATYGGGDSVWGGGFGGAGAASGKAVSSSGRSGRRRPVSRNPTPERLVAGLTRRLDSLISPGADMPQWDAAAREGLRSRQASGAASLVGRLGAGVVHRIAPGSKKAMVQQQSASLLDGTLCFRGFRVRCGMHSGLEEGRDLHWAKVGGRRAYSGPAMALAKAVSDLVPGGMVLLTAATFERLQPWPNSEALPGAIIWARGRFRVGVGEATSAVAPLREVDLFQLLSPQLLARQPALERRPWRGAEQVLPGVLSAPLGRLALVLVQVAGVQVLRSWNLEVTFAALQVFGSVAAEMLPAWGGFPATMDLQSGTLLAAFREPALALGFMHALIDVLQDAEWPPELLTHELGEPLTVPVGAGGSCVGGVGVGGSSIPGVSTHADGVASIMPVMSMSVSGTAPSGVAAEPAGSLFRGLRIRCVADVASVRVDLGCATAAALYEARDPKAFKALRRMLAVARMGSVLCSGLLVSEVLSGPPTALAALHDLLAFAPVVTAAAPPPPPPPPLQLSPVVTPGQGSLAPSPAPSILPSPLLQPSSPRAGPSSSAPGGPPVARHSINFSAVGGGGSGMLTSGSVIPVSARLTRKEASRSTVYQCTRRRPVRRSGMGQAGFALVGSVGGVYGAAAGMYGSSLFGAAAGSMNSGVGVGGVGVNSVLHGVSSLVGETAPVEAQEA</sequence>
<organism evidence="2 3">
    <name type="scientific">Volvox africanus</name>
    <dbReference type="NCBI Taxonomy" id="51714"/>
    <lineage>
        <taxon>Eukaryota</taxon>
        <taxon>Viridiplantae</taxon>
        <taxon>Chlorophyta</taxon>
        <taxon>core chlorophytes</taxon>
        <taxon>Chlorophyceae</taxon>
        <taxon>CS clade</taxon>
        <taxon>Chlamydomonadales</taxon>
        <taxon>Volvocaceae</taxon>
        <taxon>Volvox</taxon>
    </lineage>
</organism>
<comment type="caution">
    <text evidence="2">The sequence shown here is derived from an EMBL/GenBank/DDBJ whole genome shotgun (WGS) entry which is preliminary data.</text>
</comment>
<feature type="compositionally biased region" description="Gly residues" evidence="1">
    <location>
        <begin position="951"/>
        <end position="975"/>
    </location>
</feature>
<feature type="compositionally biased region" description="Low complexity" evidence="1">
    <location>
        <begin position="1867"/>
        <end position="1885"/>
    </location>
</feature>
<dbReference type="SUPFAM" id="SSF55073">
    <property type="entry name" value="Nucleotide cyclase"/>
    <property type="match status" value="1"/>
</dbReference>
<feature type="compositionally biased region" description="Gly residues" evidence="1">
    <location>
        <begin position="754"/>
        <end position="767"/>
    </location>
</feature>
<feature type="compositionally biased region" description="Low complexity" evidence="1">
    <location>
        <begin position="1362"/>
        <end position="1371"/>
    </location>
</feature>
<feature type="region of interest" description="Disordered" evidence="1">
    <location>
        <begin position="269"/>
        <end position="309"/>
    </location>
</feature>
<evidence type="ECO:0008006" key="4">
    <source>
        <dbReference type="Google" id="ProtNLM"/>
    </source>
</evidence>
<feature type="region of interest" description="Disordered" evidence="1">
    <location>
        <begin position="423"/>
        <end position="454"/>
    </location>
</feature>
<feature type="compositionally biased region" description="Low complexity" evidence="1">
    <location>
        <begin position="1846"/>
        <end position="1859"/>
    </location>
</feature>
<feature type="compositionally biased region" description="Gly residues" evidence="1">
    <location>
        <begin position="822"/>
        <end position="834"/>
    </location>
</feature>
<feature type="region of interest" description="Disordered" evidence="1">
    <location>
        <begin position="366"/>
        <end position="405"/>
    </location>
</feature>
<feature type="compositionally biased region" description="Low complexity" evidence="1">
    <location>
        <begin position="804"/>
        <end position="821"/>
    </location>
</feature>
<proteinExistence type="predicted"/>
<protein>
    <recommendedName>
        <fullName evidence="4">Guanylate cyclase domain-containing protein</fullName>
    </recommendedName>
</protein>
<keyword evidence="3" id="KW-1185">Reference proteome</keyword>
<feature type="compositionally biased region" description="Low complexity" evidence="1">
    <location>
        <begin position="427"/>
        <end position="449"/>
    </location>
</feature>
<dbReference type="EMBL" id="BNCO01000015">
    <property type="protein sequence ID" value="GIL53559.1"/>
    <property type="molecule type" value="Genomic_DNA"/>
</dbReference>
<reference evidence="2" key="1">
    <citation type="journal article" date="2021" name="Proc. Natl. Acad. Sci. U.S.A.">
        <title>Three genomes in the algal genus Volvox reveal the fate of a haploid sex-determining region after a transition to homothallism.</title>
        <authorList>
            <person name="Yamamoto K."/>
            <person name="Hamaji T."/>
            <person name="Kawai-Toyooka H."/>
            <person name="Matsuzaki R."/>
            <person name="Takahashi F."/>
            <person name="Nishimura Y."/>
            <person name="Kawachi M."/>
            <person name="Noguchi H."/>
            <person name="Minakuchi Y."/>
            <person name="Umen J.G."/>
            <person name="Toyoda A."/>
            <person name="Nozaki H."/>
        </authorList>
    </citation>
    <scope>NUCLEOTIDE SEQUENCE</scope>
    <source>
        <strain evidence="2">NIES-3780</strain>
    </source>
</reference>
<feature type="region of interest" description="Disordered" evidence="1">
    <location>
        <begin position="617"/>
        <end position="645"/>
    </location>
</feature>
<feature type="region of interest" description="Disordered" evidence="1">
    <location>
        <begin position="1362"/>
        <end position="1385"/>
    </location>
</feature>
<dbReference type="InterPro" id="IPR029787">
    <property type="entry name" value="Nucleotide_cyclase"/>
</dbReference>
<feature type="region of interest" description="Disordered" evidence="1">
    <location>
        <begin position="752"/>
        <end position="850"/>
    </location>
</feature>
<feature type="region of interest" description="Disordered" evidence="1">
    <location>
        <begin position="937"/>
        <end position="975"/>
    </location>
</feature>
<feature type="non-terminal residue" evidence="2">
    <location>
        <position position="2011"/>
    </location>
</feature>
<evidence type="ECO:0000313" key="2">
    <source>
        <dbReference type="EMBL" id="GIL53559.1"/>
    </source>
</evidence>
<evidence type="ECO:0000313" key="3">
    <source>
        <dbReference type="Proteomes" id="UP000747399"/>
    </source>
</evidence>
<accession>A0A8J4F287</accession>